<dbReference type="SMART" id="SM00034">
    <property type="entry name" value="CLECT"/>
    <property type="match status" value="3"/>
</dbReference>
<dbReference type="SUPFAM" id="SSF56436">
    <property type="entry name" value="C-type lectin-like"/>
    <property type="match status" value="4"/>
</dbReference>
<feature type="domain" description="C-type lectin" evidence="2">
    <location>
        <begin position="152"/>
        <end position="264"/>
    </location>
</feature>
<dbReference type="InterPro" id="IPR018378">
    <property type="entry name" value="C-type_lectin_CS"/>
</dbReference>
<comment type="caution">
    <text evidence="3">The sequence shown here is derived from an EMBL/GenBank/DDBJ whole genome shotgun (WGS) entry which is preliminary data.</text>
</comment>
<dbReference type="PANTHER" id="PTHR22803">
    <property type="entry name" value="MANNOSE, PHOSPHOLIPASE, LECTIN RECEPTOR RELATED"/>
    <property type="match status" value="1"/>
</dbReference>
<dbReference type="Proteomes" id="UP000494165">
    <property type="component" value="Unassembled WGS sequence"/>
</dbReference>
<dbReference type="PROSITE" id="PS00615">
    <property type="entry name" value="C_TYPE_LECTIN_1"/>
    <property type="match status" value="2"/>
</dbReference>
<evidence type="ECO:0000259" key="2">
    <source>
        <dbReference type="PROSITE" id="PS50041"/>
    </source>
</evidence>
<name>A0A8S1CUN5_9INSE</name>
<dbReference type="InterPro" id="IPR016186">
    <property type="entry name" value="C-type_lectin-like/link_sf"/>
</dbReference>
<dbReference type="CDD" id="cd00037">
    <property type="entry name" value="CLECT"/>
    <property type="match status" value="3"/>
</dbReference>
<evidence type="ECO:0000256" key="1">
    <source>
        <dbReference type="ARBA" id="ARBA00023157"/>
    </source>
</evidence>
<dbReference type="InterPro" id="IPR001304">
    <property type="entry name" value="C-type_lectin-like"/>
</dbReference>
<gene>
    <name evidence="3" type="ORF">CLODIP_2_CD11005</name>
</gene>
<dbReference type="OrthoDB" id="418245at2759"/>
<dbReference type="InterPro" id="IPR050111">
    <property type="entry name" value="C-type_lectin/snaclec_domain"/>
</dbReference>
<feature type="domain" description="C-type lectin" evidence="2">
    <location>
        <begin position="355"/>
        <end position="477"/>
    </location>
</feature>
<protein>
    <recommendedName>
        <fullName evidence="2">C-type lectin domain-containing protein</fullName>
    </recommendedName>
</protein>
<feature type="domain" description="C-type lectin" evidence="2">
    <location>
        <begin position="1"/>
        <end position="116"/>
    </location>
</feature>
<reference evidence="3 4" key="1">
    <citation type="submission" date="2020-04" db="EMBL/GenBank/DDBJ databases">
        <authorList>
            <person name="Alioto T."/>
            <person name="Alioto T."/>
            <person name="Gomez Garrido J."/>
        </authorList>
    </citation>
    <scope>NUCLEOTIDE SEQUENCE [LARGE SCALE GENOMIC DNA]</scope>
</reference>
<dbReference type="PROSITE" id="PS50041">
    <property type="entry name" value="C_TYPE_LECTIN_2"/>
    <property type="match status" value="3"/>
</dbReference>
<dbReference type="Gene3D" id="3.10.100.10">
    <property type="entry name" value="Mannose-Binding Protein A, subunit A"/>
    <property type="match status" value="4"/>
</dbReference>
<dbReference type="InterPro" id="IPR016187">
    <property type="entry name" value="CTDL_fold"/>
</dbReference>
<keyword evidence="4" id="KW-1185">Reference proteome</keyword>
<evidence type="ECO:0000313" key="3">
    <source>
        <dbReference type="EMBL" id="CAB3368946.1"/>
    </source>
</evidence>
<evidence type="ECO:0000313" key="4">
    <source>
        <dbReference type="Proteomes" id="UP000494165"/>
    </source>
</evidence>
<proteinExistence type="predicted"/>
<sequence length="480" mass="54843">MNTYDISGLKFDWYTSKLLCELEGKKLVSIESAEENVAISTELSGYSESFWISATLPILVQRDFIDDFYYWDGTGSAHGPYINWASSYPGGSDGSKESCVVLEYTEGYQWVDVPCDGTNPHRYICEGKITADTNQKDDDAGTEDVRGKRFTFDGTIYEITPLTLDWWRAKYDCKARGMKLLSIESEEENQAILANIGNFAGVYPFFWMSGSDLGSEGGYYWDSTGEYLGPYLNWNEGEPNSGVDEHCTAFNSSHGSWGDVICQQGAQNYFYWDGTGHFFGPYVNWGTGQPDEQNERDLECLIMNHTDNFTWYDIECSSQVLRFICEEVTVVQEVTVADDLETLEIKTVYDWDFSFENSNYWISSDIAEWHLAKYSCESRGMELVSIETIEEGAAIEAYLNNFKSYGPSFWTSGTDLGRSGTFYWDSTGMEFGPYLNWNETQPDNGHNGDDNCVLVDMTNNWKWDDVPCYWFMRYLCESHL</sequence>
<keyword evidence="1" id="KW-1015">Disulfide bond</keyword>
<dbReference type="Pfam" id="PF00059">
    <property type="entry name" value="Lectin_C"/>
    <property type="match status" value="3"/>
</dbReference>
<accession>A0A8S1CUN5</accession>
<dbReference type="EMBL" id="CADEPI010000041">
    <property type="protein sequence ID" value="CAB3368946.1"/>
    <property type="molecule type" value="Genomic_DNA"/>
</dbReference>
<organism evidence="3 4">
    <name type="scientific">Cloeon dipterum</name>
    <dbReference type="NCBI Taxonomy" id="197152"/>
    <lineage>
        <taxon>Eukaryota</taxon>
        <taxon>Metazoa</taxon>
        <taxon>Ecdysozoa</taxon>
        <taxon>Arthropoda</taxon>
        <taxon>Hexapoda</taxon>
        <taxon>Insecta</taxon>
        <taxon>Pterygota</taxon>
        <taxon>Palaeoptera</taxon>
        <taxon>Ephemeroptera</taxon>
        <taxon>Pisciforma</taxon>
        <taxon>Baetidae</taxon>
        <taxon>Cloeon</taxon>
    </lineage>
</organism>
<dbReference type="AlphaFoldDB" id="A0A8S1CUN5"/>